<dbReference type="AlphaFoldDB" id="A0AAD7R9J9"/>
<keyword evidence="2" id="KW-1185">Reference proteome</keyword>
<sequence>FNPWTIKWTNYTHGLTFSGTLRTAACWCLLKPGSTLRYRTRLLLRLDFPSTGRTELRSQSGKRRGGGVCIMVNSRWGSDIAVITKHCSPALELLAVKVRPFYLPREFSSAIITAVYIPPQADKTRALEDLYGVINGLEKAHPEAASIVVGDFNRANMRKVLPKYHQHINFPTRGEQTLDHCYSQ</sequence>
<evidence type="ECO:0000313" key="2">
    <source>
        <dbReference type="Proteomes" id="UP001221898"/>
    </source>
</evidence>
<dbReference type="SUPFAM" id="SSF56219">
    <property type="entry name" value="DNase I-like"/>
    <property type="match status" value="1"/>
</dbReference>
<dbReference type="InterPro" id="IPR036691">
    <property type="entry name" value="Endo/exonu/phosph_ase_sf"/>
</dbReference>
<dbReference type="Gene3D" id="3.60.10.10">
    <property type="entry name" value="Endonuclease/exonuclease/phosphatase"/>
    <property type="match status" value="1"/>
</dbReference>
<evidence type="ECO:0008006" key="3">
    <source>
        <dbReference type="Google" id="ProtNLM"/>
    </source>
</evidence>
<feature type="non-terminal residue" evidence="1">
    <location>
        <position position="184"/>
    </location>
</feature>
<gene>
    <name evidence="1" type="ORF">AAFF_G00317520</name>
</gene>
<dbReference type="PANTHER" id="PTHR47510">
    <property type="entry name" value="REVERSE TRANSCRIPTASE DOMAIN-CONTAINING PROTEIN"/>
    <property type="match status" value="1"/>
</dbReference>
<dbReference type="EMBL" id="JAINUG010000475">
    <property type="protein sequence ID" value="KAJ8367455.1"/>
    <property type="molecule type" value="Genomic_DNA"/>
</dbReference>
<protein>
    <recommendedName>
        <fullName evidence="3">Endonuclease/exonuclease/phosphatase domain-containing protein</fullName>
    </recommendedName>
</protein>
<evidence type="ECO:0000313" key="1">
    <source>
        <dbReference type="EMBL" id="KAJ8367455.1"/>
    </source>
</evidence>
<comment type="caution">
    <text evidence="1">The sequence shown here is derived from an EMBL/GenBank/DDBJ whole genome shotgun (WGS) entry which is preliminary data.</text>
</comment>
<feature type="non-terminal residue" evidence="1">
    <location>
        <position position="1"/>
    </location>
</feature>
<dbReference type="PANTHER" id="PTHR47510:SF3">
    <property type="entry name" value="ENDO_EXONUCLEASE_PHOSPHATASE DOMAIN-CONTAINING PROTEIN"/>
    <property type="match status" value="1"/>
</dbReference>
<reference evidence="1" key="1">
    <citation type="journal article" date="2023" name="Science">
        <title>Genome structures resolve the early diversification of teleost fishes.</title>
        <authorList>
            <person name="Parey E."/>
            <person name="Louis A."/>
            <person name="Montfort J."/>
            <person name="Bouchez O."/>
            <person name="Roques C."/>
            <person name="Iampietro C."/>
            <person name="Lluch J."/>
            <person name="Castinel A."/>
            <person name="Donnadieu C."/>
            <person name="Desvignes T."/>
            <person name="Floi Bucao C."/>
            <person name="Jouanno E."/>
            <person name="Wen M."/>
            <person name="Mejri S."/>
            <person name="Dirks R."/>
            <person name="Jansen H."/>
            <person name="Henkel C."/>
            <person name="Chen W.J."/>
            <person name="Zahm M."/>
            <person name="Cabau C."/>
            <person name="Klopp C."/>
            <person name="Thompson A.W."/>
            <person name="Robinson-Rechavi M."/>
            <person name="Braasch I."/>
            <person name="Lecointre G."/>
            <person name="Bobe J."/>
            <person name="Postlethwait J.H."/>
            <person name="Berthelot C."/>
            <person name="Roest Crollius H."/>
            <person name="Guiguen Y."/>
        </authorList>
    </citation>
    <scope>NUCLEOTIDE SEQUENCE</scope>
    <source>
        <strain evidence="1">NC1722</strain>
    </source>
</reference>
<accession>A0AAD7R9J9</accession>
<dbReference type="Proteomes" id="UP001221898">
    <property type="component" value="Unassembled WGS sequence"/>
</dbReference>
<name>A0AAD7R9J9_9TELE</name>
<proteinExistence type="predicted"/>
<organism evidence="1 2">
    <name type="scientific">Aldrovandia affinis</name>
    <dbReference type="NCBI Taxonomy" id="143900"/>
    <lineage>
        <taxon>Eukaryota</taxon>
        <taxon>Metazoa</taxon>
        <taxon>Chordata</taxon>
        <taxon>Craniata</taxon>
        <taxon>Vertebrata</taxon>
        <taxon>Euteleostomi</taxon>
        <taxon>Actinopterygii</taxon>
        <taxon>Neopterygii</taxon>
        <taxon>Teleostei</taxon>
        <taxon>Notacanthiformes</taxon>
        <taxon>Halosauridae</taxon>
        <taxon>Aldrovandia</taxon>
    </lineage>
</organism>